<comment type="function">
    <text evidence="8">Functions as a component of the nuclear pore complex (NPC).</text>
</comment>
<evidence type="ECO:0000256" key="3">
    <source>
        <dbReference type="ARBA" id="ARBA00022816"/>
    </source>
</evidence>
<proteinExistence type="inferred from homology"/>
<evidence type="ECO:0000313" key="10">
    <source>
        <dbReference type="Proteomes" id="UP001642483"/>
    </source>
</evidence>
<dbReference type="Gene3D" id="1.20.190.50">
    <property type="match status" value="1"/>
</dbReference>
<keyword evidence="5 8" id="KW-0811">Translocation</keyword>
<evidence type="ECO:0000256" key="6">
    <source>
        <dbReference type="ARBA" id="ARBA00023132"/>
    </source>
</evidence>
<gene>
    <name evidence="9" type="ORF">CVLEPA_LOCUS5115</name>
</gene>
<keyword evidence="3" id="KW-0509">mRNA transport</keyword>
<evidence type="ECO:0000313" key="9">
    <source>
        <dbReference type="EMBL" id="CAK8675549.1"/>
    </source>
</evidence>
<accession>A0ABP0F740</accession>
<dbReference type="Proteomes" id="UP001642483">
    <property type="component" value="Unassembled WGS sequence"/>
</dbReference>
<evidence type="ECO:0000256" key="7">
    <source>
        <dbReference type="ARBA" id="ARBA00023242"/>
    </source>
</evidence>
<evidence type="ECO:0000256" key="2">
    <source>
        <dbReference type="ARBA" id="ARBA00022448"/>
    </source>
</evidence>
<dbReference type="PANTHER" id="PTHR13003">
    <property type="entry name" value="NUP107-RELATED"/>
    <property type="match status" value="1"/>
</dbReference>
<dbReference type="InterPro" id="IPR007252">
    <property type="entry name" value="Nup84/Nup107"/>
</dbReference>
<evidence type="ECO:0000256" key="5">
    <source>
        <dbReference type="ARBA" id="ARBA00023010"/>
    </source>
</evidence>
<evidence type="ECO:0000256" key="1">
    <source>
        <dbReference type="ARBA" id="ARBA00009510"/>
    </source>
</evidence>
<comment type="similarity">
    <text evidence="1 8">Belongs to the nucleoporin Nup84/Nup107 family.</text>
</comment>
<protein>
    <recommendedName>
        <fullName evidence="8">Nuclear pore complex protein</fullName>
    </recommendedName>
</protein>
<keyword evidence="4" id="KW-0653">Protein transport</keyword>
<comment type="caution">
    <text evidence="9">The sequence shown here is derived from an EMBL/GenBank/DDBJ whole genome shotgun (WGS) entry which is preliminary data.</text>
</comment>
<keyword evidence="6 8" id="KW-0906">Nuclear pore complex</keyword>
<keyword evidence="10" id="KW-1185">Reference proteome</keyword>
<dbReference type="PANTHER" id="PTHR13003:SF2">
    <property type="entry name" value="NUCLEAR PORE COMPLEX PROTEIN NUP107"/>
    <property type="match status" value="1"/>
</dbReference>
<dbReference type="EMBL" id="CAWYQH010000024">
    <property type="protein sequence ID" value="CAK8675549.1"/>
    <property type="molecule type" value="Genomic_DNA"/>
</dbReference>
<comment type="subunit">
    <text evidence="8">Part of the nuclear pore complex (NPC).</text>
</comment>
<evidence type="ECO:0000256" key="4">
    <source>
        <dbReference type="ARBA" id="ARBA00022927"/>
    </source>
</evidence>
<keyword evidence="8" id="KW-0472">Membrane</keyword>
<keyword evidence="7 8" id="KW-0539">Nucleus</keyword>
<reference evidence="9 10" key="1">
    <citation type="submission" date="2024-02" db="EMBL/GenBank/DDBJ databases">
        <authorList>
            <person name="Daric V."/>
            <person name="Darras S."/>
        </authorList>
    </citation>
    <scope>NUCLEOTIDE SEQUENCE [LARGE SCALE GENOMIC DNA]</scope>
</reference>
<name>A0ABP0F740_CLALP</name>
<dbReference type="Gene3D" id="1.10.3450.20">
    <property type="match status" value="1"/>
</dbReference>
<evidence type="ECO:0000256" key="8">
    <source>
        <dbReference type="RuleBase" id="RU365072"/>
    </source>
</evidence>
<keyword evidence="2 8" id="KW-0813">Transport</keyword>
<organism evidence="9 10">
    <name type="scientific">Clavelina lepadiformis</name>
    <name type="common">Light-bulb sea squirt</name>
    <name type="synonym">Ascidia lepadiformis</name>
    <dbReference type="NCBI Taxonomy" id="159417"/>
    <lineage>
        <taxon>Eukaryota</taxon>
        <taxon>Metazoa</taxon>
        <taxon>Chordata</taxon>
        <taxon>Tunicata</taxon>
        <taxon>Ascidiacea</taxon>
        <taxon>Aplousobranchia</taxon>
        <taxon>Clavelinidae</taxon>
        <taxon>Clavelina</taxon>
    </lineage>
</organism>
<dbReference type="Pfam" id="PF04121">
    <property type="entry name" value="Nup84_Nup100"/>
    <property type="match status" value="1"/>
</dbReference>
<comment type="subcellular location">
    <subcellularLocation>
        <location evidence="8">Nucleus</location>
        <location evidence="8">Nuclear pore complex</location>
    </subcellularLocation>
    <subcellularLocation>
        <location evidence="8">Nucleus membrane</location>
    </subcellularLocation>
</comment>
<sequence>MWKAACWALSNNDLYDVKERAMYGALCGNLKAMLEVGGSWEDYVWSYYKTMVDVATEKRIQQSANIRRPWQHIHSMLLPDEYFLQKSELDDVRTVFEKIGHSPDKSIAEEAKNPNHFIQRCIILNDMDGLLDEILLWIDEESIHPQLLRFAAHLLLILQSFGMTLNYEKCAQILEAYVKQLISDGRAGHLVAAYTACLPSDRQLDCYATFLETIEDGDLRKEYLELASEAGLDVTAITKNVVERIRAQGVPDTAPLQVSQGDDLTLEPPLTPGDHKKIDAIEWLVFDPAQRSEALKQSNAVIRGFLAARKFSAARQVFQKIPRDSVEIIHREWHAVADKDVPLPAGTDNAIREHICVQAYLSAQSTFSDWFKHFHNKPHEYEPANQASTFASVSLSDLVAEEHRQKKQEEELGRWREVLEGLCFAALDKIYNVLLFPEGGWLVDVREDTEDNEENRCRHHQMSLLRRLYVPSLCDLLLNVLLNTGGRNDQCSKLADVIADEDNKLYELFTKQEGKRILERIQDAMVDIL</sequence>